<protein>
    <recommendedName>
        <fullName evidence="14">CDP-diacylglycerol--inositol 3-phosphatidyltransferase</fullName>
    </recommendedName>
</protein>
<gene>
    <name evidence="12" type="primary">ATPSCKMT</name>
</gene>
<dbReference type="PROSITE" id="PS00379">
    <property type="entry name" value="CDP_ALCOHOL_P_TRANSF"/>
    <property type="match status" value="1"/>
</dbReference>
<reference evidence="12" key="2">
    <citation type="submission" date="2020-02" db="EMBL/GenBank/DDBJ databases">
        <title>Esox lucius (northern pike) genome, fEsoLuc1, primary haplotype.</title>
        <authorList>
            <person name="Myers G."/>
            <person name="Karagic N."/>
            <person name="Meyer A."/>
            <person name="Pippel M."/>
            <person name="Reichard M."/>
            <person name="Winkler S."/>
            <person name="Tracey A."/>
            <person name="Sims Y."/>
            <person name="Howe K."/>
            <person name="Rhie A."/>
            <person name="Formenti G."/>
            <person name="Durbin R."/>
            <person name="Fedrigo O."/>
            <person name="Jarvis E.D."/>
        </authorList>
    </citation>
    <scope>NUCLEOTIDE SEQUENCE [LARGE SCALE GENOMIC DNA]</scope>
</reference>
<keyword evidence="5 11" id="KW-1133">Transmembrane helix</keyword>
<keyword evidence="7 11" id="KW-0472">Membrane</keyword>
<sequence>MYRRSVNESCNSPVGIVKISDSVARFRYVLSLKGCVFVRDGAVLLFDVETLSNLRLGYFGNQLTYNKRLNMGHEVFVYWPNILGYIRLVLIFTAWKAFNNPAVFFTSYSISVILDGLDGWTARRFSQTSRFGAWLDVVVDNLGRSMVWGQLYEWGWLVSSVEWCVFVCNHNAHGAQWKNSFTNSPQWVQTFMAKGGYTGVLTQALCAPLWLQTLGTLIWCIWAHIKHLTNEEDGRD</sequence>
<evidence type="ECO:0000313" key="13">
    <source>
        <dbReference type="Proteomes" id="UP000265140"/>
    </source>
</evidence>
<evidence type="ECO:0000256" key="11">
    <source>
        <dbReference type="SAM" id="Phobius"/>
    </source>
</evidence>
<keyword evidence="9" id="KW-1208">Phospholipid metabolism</keyword>
<keyword evidence="2" id="KW-0444">Lipid biosynthesis</keyword>
<dbReference type="GO" id="GO:0016780">
    <property type="term" value="F:phosphotransferase activity, for other substituted phosphate groups"/>
    <property type="evidence" value="ECO:0007669"/>
    <property type="project" value="InterPro"/>
</dbReference>
<dbReference type="InterPro" id="IPR043130">
    <property type="entry name" value="CDP-OH_PTrfase_TM_dom"/>
</dbReference>
<organism evidence="12 13">
    <name type="scientific">Esox lucius</name>
    <name type="common">Northern pike</name>
    <dbReference type="NCBI Taxonomy" id="8010"/>
    <lineage>
        <taxon>Eukaryota</taxon>
        <taxon>Metazoa</taxon>
        <taxon>Chordata</taxon>
        <taxon>Craniata</taxon>
        <taxon>Vertebrata</taxon>
        <taxon>Euteleostomi</taxon>
        <taxon>Actinopterygii</taxon>
        <taxon>Neopterygii</taxon>
        <taxon>Teleostei</taxon>
        <taxon>Protacanthopterygii</taxon>
        <taxon>Esociformes</taxon>
        <taxon>Esocidae</taxon>
        <taxon>Esox</taxon>
    </lineage>
</organism>
<reference evidence="12" key="4">
    <citation type="submission" date="2025-09" db="UniProtKB">
        <authorList>
            <consortium name="Ensembl"/>
        </authorList>
    </citation>
    <scope>IDENTIFICATION</scope>
</reference>
<accession>A0A3P8YXU9</accession>
<dbReference type="AlphaFoldDB" id="A0A3P8YXU9"/>
<evidence type="ECO:0000313" key="12">
    <source>
        <dbReference type="Ensembl" id="ENSELUP00000020777.3"/>
    </source>
</evidence>
<evidence type="ECO:0008006" key="14">
    <source>
        <dbReference type="Google" id="ProtNLM"/>
    </source>
</evidence>
<evidence type="ECO:0000256" key="10">
    <source>
        <dbReference type="RuleBase" id="RU003750"/>
    </source>
</evidence>
<evidence type="ECO:0000256" key="1">
    <source>
        <dbReference type="ARBA" id="ARBA00004141"/>
    </source>
</evidence>
<dbReference type="GO" id="GO:0008654">
    <property type="term" value="P:phospholipid biosynthetic process"/>
    <property type="evidence" value="ECO:0007669"/>
    <property type="project" value="UniProtKB-KW"/>
</dbReference>
<dbReference type="Ensembl" id="ENSELUT00000031290.3">
    <property type="protein sequence ID" value="ENSELUP00000020777.3"/>
    <property type="gene ID" value="ENSELUG00000019947.3"/>
</dbReference>
<keyword evidence="8" id="KW-0594">Phospholipid biosynthesis</keyword>
<dbReference type="Pfam" id="PF01066">
    <property type="entry name" value="CDP-OH_P_transf"/>
    <property type="match status" value="1"/>
</dbReference>
<dbReference type="Bgee" id="ENSELUG00000020938">
    <property type="expression patterns" value="Expressed in pharyngeal gill and 14 other cell types or tissues"/>
</dbReference>
<keyword evidence="13" id="KW-1185">Reference proteome</keyword>
<comment type="similarity">
    <text evidence="10">Belongs to the CDP-alcohol phosphatidyltransferase class-I family.</text>
</comment>
<reference evidence="12" key="3">
    <citation type="submission" date="2025-08" db="UniProtKB">
        <authorList>
            <consortium name="Ensembl"/>
        </authorList>
    </citation>
    <scope>IDENTIFICATION</scope>
</reference>
<dbReference type="InParanoid" id="A0A3P8YXU9"/>
<evidence type="ECO:0000256" key="3">
    <source>
        <dbReference type="ARBA" id="ARBA00022679"/>
    </source>
</evidence>
<name>A0A3P8YXU9_ESOLU</name>
<dbReference type="Proteomes" id="UP000265140">
    <property type="component" value="Chromosome 1"/>
</dbReference>
<comment type="subcellular location">
    <subcellularLocation>
        <location evidence="1">Membrane</location>
        <topology evidence="1">Multi-pass membrane protein</topology>
    </subcellularLocation>
</comment>
<dbReference type="PANTHER" id="PTHR15362:SF13">
    <property type="entry name" value="SI:CH1073-145M9.1"/>
    <property type="match status" value="1"/>
</dbReference>
<dbReference type="PANTHER" id="PTHR15362">
    <property type="entry name" value="PHOSPHATIDYLINOSITOL SYNTHASE"/>
    <property type="match status" value="1"/>
</dbReference>
<dbReference type="InterPro" id="IPR000462">
    <property type="entry name" value="CDP-OH_P_trans"/>
</dbReference>
<evidence type="ECO:0000256" key="7">
    <source>
        <dbReference type="ARBA" id="ARBA00023136"/>
    </source>
</evidence>
<evidence type="ECO:0000256" key="8">
    <source>
        <dbReference type="ARBA" id="ARBA00023209"/>
    </source>
</evidence>
<evidence type="ECO:0000256" key="4">
    <source>
        <dbReference type="ARBA" id="ARBA00022692"/>
    </source>
</evidence>
<keyword evidence="4 11" id="KW-0812">Transmembrane</keyword>
<proteinExistence type="inferred from homology"/>
<evidence type="ECO:0000256" key="5">
    <source>
        <dbReference type="ARBA" id="ARBA00022989"/>
    </source>
</evidence>
<evidence type="ECO:0000256" key="9">
    <source>
        <dbReference type="ARBA" id="ARBA00023264"/>
    </source>
</evidence>
<keyword evidence="3 10" id="KW-0808">Transferase</keyword>
<evidence type="ECO:0000256" key="6">
    <source>
        <dbReference type="ARBA" id="ARBA00023098"/>
    </source>
</evidence>
<dbReference type="GO" id="GO:0016020">
    <property type="term" value="C:membrane"/>
    <property type="evidence" value="ECO:0007669"/>
    <property type="project" value="UniProtKB-SubCell"/>
</dbReference>
<keyword evidence="6" id="KW-0443">Lipid metabolism</keyword>
<dbReference type="InterPro" id="IPR048254">
    <property type="entry name" value="CDP_ALCOHOL_P_TRANSF_CS"/>
</dbReference>
<evidence type="ECO:0000256" key="2">
    <source>
        <dbReference type="ARBA" id="ARBA00022516"/>
    </source>
</evidence>
<dbReference type="Gene3D" id="1.20.120.1760">
    <property type="match status" value="1"/>
</dbReference>
<reference evidence="13" key="1">
    <citation type="journal article" date="2014" name="PLoS ONE">
        <title>The genome and linkage map of the northern pike (Esox lucius): conserved synteny revealed between the salmonid sister group and the Neoteleostei.</title>
        <authorList>
            <person name="Rondeau E.B."/>
            <person name="Minkley D.R."/>
            <person name="Leong J.S."/>
            <person name="Messmer A.M."/>
            <person name="Jantzen J.R."/>
            <person name="von Schalburg K.R."/>
            <person name="Lemon C."/>
            <person name="Bird N.H."/>
            <person name="Koop B.F."/>
        </authorList>
    </citation>
    <scope>NUCLEOTIDE SEQUENCE</scope>
</reference>
<dbReference type="GeneTree" id="ENSGT00940000172043"/>
<feature type="transmembrane region" description="Helical" evidence="11">
    <location>
        <begin position="75"/>
        <end position="95"/>
    </location>
</feature>